<dbReference type="Proteomes" id="UP000616608">
    <property type="component" value="Unassembled WGS sequence"/>
</dbReference>
<keyword evidence="3 5" id="KW-0067">ATP-binding</keyword>
<dbReference type="RefSeq" id="WP_188613116.1">
    <property type="nucleotide sequence ID" value="NZ_BMJT01000001.1"/>
</dbReference>
<evidence type="ECO:0000313" key="5">
    <source>
        <dbReference type="EMBL" id="GGG11013.1"/>
    </source>
</evidence>
<dbReference type="InterPro" id="IPR003593">
    <property type="entry name" value="AAA+_ATPase"/>
</dbReference>
<dbReference type="Gene3D" id="3.40.50.300">
    <property type="entry name" value="P-loop containing nucleotide triphosphate hydrolases"/>
    <property type="match status" value="1"/>
</dbReference>
<evidence type="ECO:0000313" key="6">
    <source>
        <dbReference type="Proteomes" id="UP000616608"/>
    </source>
</evidence>
<dbReference type="AlphaFoldDB" id="A0A917D4U7"/>
<dbReference type="PANTHER" id="PTHR24220:SF86">
    <property type="entry name" value="ABC TRANSPORTER ABCH.1"/>
    <property type="match status" value="1"/>
</dbReference>
<dbReference type="PANTHER" id="PTHR24220">
    <property type="entry name" value="IMPORT ATP-BINDING PROTEIN"/>
    <property type="match status" value="1"/>
</dbReference>
<evidence type="ECO:0000256" key="3">
    <source>
        <dbReference type="ARBA" id="ARBA00022840"/>
    </source>
</evidence>
<sequence>MIQVEQLYKKFGDKILFDHFNLTIDDGEFIVLSGESGRGKTTLLNIIGAIEPFDAGRIMVDGIDISKKKNQLIYLQQKVGFLFQNFALIDHKTVRQNLQLIKKKSRSETTIEEALQQVGLANKVNQKVYSLSGGEQQRVALARLMMKQCDIIFADEPTGSLDRKNAEQVMQIMQKLNEQGKTIVLVTHDEWIKQYASRVVYLT</sequence>
<proteinExistence type="predicted"/>
<dbReference type="GO" id="GO:0022857">
    <property type="term" value="F:transmembrane transporter activity"/>
    <property type="evidence" value="ECO:0007669"/>
    <property type="project" value="TreeGrafter"/>
</dbReference>
<dbReference type="InterPro" id="IPR003439">
    <property type="entry name" value="ABC_transporter-like_ATP-bd"/>
</dbReference>
<dbReference type="PROSITE" id="PS00211">
    <property type="entry name" value="ABC_TRANSPORTER_1"/>
    <property type="match status" value="1"/>
</dbReference>
<dbReference type="SUPFAM" id="SSF52540">
    <property type="entry name" value="P-loop containing nucleoside triphosphate hydrolases"/>
    <property type="match status" value="1"/>
</dbReference>
<dbReference type="GO" id="GO:0005524">
    <property type="term" value="F:ATP binding"/>
    <property type="evidence" value="ECO:0007669"/>
    <property type="project" value="UniProtKB-KW"/>
</dbReference>
<protein>
    <submittedName>
        <fullName evidence="5">Bacteriocin ABC transporter ATP-binding protein</fullName>
    </submittedName>
</protein>
<keyword evidence="2" id="KW-0547">Nucleotide-binding</keyword>
<dbReference type="PROSITE" id="PS50893">
    <property type="entry name" value="ABC_TRANSPORTER_2"/>
    <property type="match status" value="1"/>
</dbReference>
<keyword evidence="6" id="KW-1185">Reference proteome</keyword>
<feature type="domain" description="ABC transporter" evidence="4">
    <location>
        <begin position="2"/>
        <end position="203"/>
    </location>
</feature>
<dbReference type="GO" id="GO:0005886">
    <property type="term" value="C:plasma membrane"/>
    <property type="evidence" value="ECO:0007669"/>
    <property type="project" value="TreeGrafter"/>
</dbReference>
<evidence type="ECO:0000256" key="2">
    <source>
        <dbReference type="ARBA" id="ARBA00022741"/>
    </source>
</evidence>
<name>A0A917D4U7_9BACI</name>
<dbReference type="EMBL" id="BMJT01000001">
    <property type="protein sequence ID" value="GGG11013.1"/>
    <property type="molecule type" value="Genomic_DNA"/>
</dbReference>
<reference evidence="5" key="1">
    <citation type="journal article" date="2014" name="Int. J. Syst. Evol. Microbiol.">
        <title>Complete genome sequence of Corynebacterium casei LMG S-19264T (=DSM 44701T), isolated from a smear-ripened cheese.</title>
        <authorList>
            <consortium name="US DOE Joint Genome Institute (JGI-PGF)"/>
            <person name="Walter F."/>
            <person name="Albersmeier A."/>
            <person name="Kalinowski J."/>
            <person name="Ruckert C."/>
        </authorList>
    </citation>
    <scope>NUCLEOTIDE SEQUENCE</scope>
    <source>
        <strain evidence="5">CGMCC 1.15760</strain>
    </source>
</reference>
<dbReference type="GO" id="GO:0016887">
    <property type="term" value="F:ATP hydrolysis activity"/>
    <property type="evidence" value="ECO:0007669"/>
    <property type="project" value="InterPro"/>
</dbReference>
<dbReference type="InterPro" id="IPR027417">
    <property type="entry name" value="P-loop_NTPase"/>
</dbReference>
<dbReference type="InterPro" id="IPR015854">
    <property type="entry name" value="ABC_transpr_LolD-like"/>
</dbReference>
<dbReference type="SMART" id="SM00382">
    <property type="entry name" value="AAA"/>
    <property type="match status" value="1"/>
</dbReference>
<reference evidence="5" key="2">
    <citation type="submission" date="2020-09" db="EMBL/GenBank/DDBJ databases">
        <authorList>
            <person name="Sun Q."/>
            <person name="Zhou Y."/>
        </authorList>
    </citation>
    <scope>NUCLEOTIDE SEQUENCE</scope>
    <source>
        <strain evidence="5">CGMCC 1.15760</strain>
    </source>
</reference>
<evidence type="ECO:0000259" key="4">
    <source>
        <dbReference type="PROSITE" id="PS50893"/>
    </source>
</evidence>
<dbReference type="InterPro" id="IPR017871">
    <property type="entry name" value="ABC_transporter-like_CS"/>
</dbReference>
<keyword evidence="1" id="KW-0813">Transport</keyword>
<dbReference type="CDD" id="cd03255">
    <property type="entry name" value="ABC_MJ0796_LolCDE_FtsE"/>
    <property type="match status" value="1"/>
</dbReference>
<evidence type="ECO:0000256" key="1">
    <source>
        <dbReference type="ARBA" id="ARBA00022448"/>
    </source>
</evidence>
<gene>
    <name evidence="5" type="ORF">GCM10007425_01670</name>
</gene>
<dbReference type="InterPro" id="IPR017911">
    <property type="entry name" value="MacB-like_ATP-bd"/>
</dbReference>
<comment type="caution">
    <text evidence="5">The sequence shown here is derived from an EMBL/GenBank/DDBJ whole genome shotgun (WGS) entry which is preliminary data.</text>
</comment>
<organism evidence="5 6">
    <name type="scientific">Lysinibacillus alkalisoli</name>
    <dbReference type="NCBI Taxonomy" id="1911548"/>
    <lineage>
        <taxon>Bacteria</taxon>
        <taxon>Bacillati</taxon>
        <taxon>Bacillota</taxon>
        <taxon>Bacilli</taxon>
        <taxon>Bacillales</taxon>
        <taxon>Bacillaceae</taxon>
        <taxon>Lysinibacillus</taxon>
    </lineage>
</organism>
<accession>A0A917D4U7</accession>
<dbReference type="Pfam" id="PF00005">
    <property type="entry name" value="ABC_tran"/>
    <property type="match status" value="1"/>
</dbReference>